<keyword evidence="2" id="KW-1185">Reference proteome</keyword>
<dbReference type="Proteomes" id="UP000245207">
    <property type="component" value="Unassembled WGS sequence"/>
</dbReference>
<name>A0A2U1LUN8_ARTAN</name>
<protein>
    <recommendedName>
        <fullName evidence="3">RRM domain-containing protein</fullName>
    </recommendedName>
</protein>
<dbReference type="OrthoDB" id="1750209at2759"/>
<organism evidence="1 2">
    <name type="scientific">Artemisia annua</name>
    <name type="common">Sweet wormwood</name>
    <dbReference type="NCBI Taxonomy" id="35608"/>
    <lineage>
        <taxon>Eukaryota</taxon>
        <taxon>Viridiplantae</taxon>
        <taxon>Streptophyta</taxon>
        <taxon>Embryophyta</taxon>
        <taxon>Tracheophyta</taxon>
        <taxon>Spermatophyta</taxon>
        <taxon>Magnoliopsida</taxon>
        <taxon>eudicotyledons</taxon>
        <taxon>Gunneridae</taxon>
        <taxon>Pentapetalae</taxon>
        <taxon>asterids</taxon>
        <taxon>campanulids</taxon>
        <taxon>Asterales</taxon>
        <taxon>Asteraceae</taxon>
        <taxon>Asteroideae</taxon>
        <taxon>Anthemideae</taxon>
        <taxon>Artemisiinae</taxon>
        <taxon>Artemisia</taxon>
    </lineage>
</organism>
<evidence type="ECO:0000313" key="1">
    <source>
        <dbReference type="EMBL" id="PWA52701.1"/>
    </source>
</evidence>
<comment type="caution">
    <text evidence="1">The sequence shown here is derived from an EMBL/GenBank/DDBJ whole genome shotgun (WGS) entry which is preliminary data.</text>
</comment>
<proteinExistence type="predicted"/>
<dbReference type="EMBL" id="PKPP01007688">
    <property type="protein sequence ID" value="PWA52701.1"/>
    <property type="molecule type" value="Genomic_DNA"/>
</dbReference>
<gene>
    <name evidence="1" type="ORF">CTI12_AA450640</name>
</gene>
<sequence length="166" mass="18858">MTSVIREKATSFFFTNFPELWGLVALRRMYNRYGKVVDVYIAFKRSTRDTRLRFMKFINIGDIGSFERRLKGILIGTSKLVINSANFIKVGGMGVPASDFHTFNSGGQHNPKVSEHPSSMSFKKVVLSPNGHTKTHVKTISIEENAYLRSKIECCWIGETKTFQVL</sequence>
<evidence type="ECO:0000313" key="2">
    <source>
        <dbReference type="Proteomes" id="UP000245207"/>
    </source>
</evidence>
<reference evidence="1 2" key="1">
    <citation type="journal article" date="2018" name="Mol. Plant">
        <title>The genome of Artemisia annua provides insight into the evolution of Asteraceae family and artemisinin biosynthesis.</title>
        <authorList>
            <person name="Shen Q."/>
            <person name="Zhang L."/>
            <person name="Liao Z."/>
            <person name="Wang S."/>
            <person name="Yan T."/>
            <person name="Shi P."/>
            <person name="Liu M."/>
            <person name="Fu X."/>
            <person name="Pan Q."/>
            <person name="Wang Y."/>
            <person name="Lv Z."/>
            <person name="Lu X."/>
            <person name="Zhang F."/>
            <person name="Jiang W."/>
            <person name="Ma Y."/>
            <person name="Chen M."/>
            <person name="Hao X."/>
            <person name="Li L."/>
            <person name="Tang Y."/>
            <person name="Lv G."/>
            <person name="Zhou Y."/>
            <person name="Sun X."/>
            <person name="Brodelius P.E."/>
            <person name="Rose J.K.C."/>
            <person name="Tang K."/>
        </authorList>
    </citation>
    <scope>NUCLEOTIDE SEQUENCE [LARGE SCALE GENOMIC DNA]</scope>
    <source>
        <strain evidence="2">cv. Huhao1</strain>
        <tissue evidence="1">Leaf</tissue>
    </source>
</reference>
<dbReference type="AlphaFoldDB" id="A0A2U1LUN8"/>
<evidence type="ECO:0008006" key="3">
    <source>
        <dbReference type="Google" id="ProtNLM"/>
    </source>
</evidence>
<accession>A0A2U1LUN8</accession>